<dbReference type="Gene3D" id="3.30.565.10">
    <property type="entry name" value="Histidine kinase-like ATPase, C-terminal domain"/>
    <property type="match status" value="1"/>
</dbReference>
<evidence type="ECO:0000256" key="1">
    <source>
        <dbReference type="ARBA" id="ARBA00022527"/>
    </source>
</evidence>
<feature type="region of interest" description="Disordered" evidence="2">
    <location>
        <begin position="140"/>
        <end position="195"/>
    </location>
</feature>
<feature type="compositionally biased region" description="Low complexity" evidence="2">
    <location>
        <begin position="143"/>
        <end position="153"/>
    </location>
</feature>
<dbReference type="PANTHER" id="PTHR35526:SF3">
    <property type="entry name" value="ANTI-SIGMA-F FACTOR RSBW"/>
    <property type="match status" value="1"/>
</dbReference>
<dbReference type="Pfam" id="PF13581">
    <property type="entry name" value="HATPase_c_2"/>
    <property type="match status" value="1"/>
</dbReference>
<keyword evidence="5" id="KW-1185">Reference proteome</keyword>
<keyword evidence="1" id="KW-0418">Kinase</keyword>
<dbReference type="PANTHER" id="PTHR35526">
    <property type="entry name" value="ANTI-SIGMA-F FACTOR RSBW-RELATED"/>
    <property type="match status" value="1"/>
</dbReference>
<keyword evidence="1" id="KW-0808">Transferase</keyword>
<sequence length="195" mass="20736">MNQEISTHISTPVPHFTVRLSPTPRGARLARLLAREQLRTWGLPLEPAELIVAELAANAATHGRVAGRDFRLMMYAVGDTLRIEVTDTRGDRVPQALRPTPDADGGRGLLLVDTLAERWGTAPGPSPRKTVWAEVRVKPQEWPSSAVSSSPVSGTEPESRAGRSGKGSTRVSSMTGAAGCGGLGMTAASEWPPQP</sequence>
<dbReference type="Proteomes" id="UP000663908">
    <property type="component" value="Chromosome"/>
</dbReference>
<gene>
    <name evidence="4" type="ORF">S1361_18050</name>
</gene>
<accession>A0ABX7TRC3</accession>
<evidence type="ECO:0000313" key="4">
    <source>
        <dbReference type="EMBL" id="QTD99259.1"/>
    </source>
</evidence>
<feature type="compositionally biased region" description="Polar residues" evidence="2">
    <location>
        <begin position="166"/>
        <end position="175"/>
    </location>
</feature>
<feature type="domain" description="Histidine kinase/HSP90-like ATPase" evidence="3">
    <location>
        <begin position="21"/>
        <end position="118"/>
    </location>
</feature>
<protein>
    <recommendedName>
        <fullName evidence="3">Histidine kinase/HSP90-like ATPase domain-containing protein</fullName>
    </recommendedName>
</protein>
<dbReference type="InterPro" id="IPR003594">
    <property type="entry name" value="HATPase_dom"/>
</dbReference>
<dbReference type="CDD" id="cd16936">
    <property type="entry name" value="HATPase_RsbW-like"/>
    <property type="match status" value="1"/>
</dbReference>
<reference evidence="4 5" key="1">
    <citation type="submission" date="2021-03" db="EMBL/GenBank/DDBJ databases">
        <title>Complete genome sequence of Streptomyces cyanogenus S136, producer of anticancer angucycline landomycin A.</title>
        <authorList>
            <person name="Hrab P."/>
            <person name="Ruckert C."/>
            <person name="Busche T."/>
            <person name="Ostash I."/>
            <person name="Kalinowski J."/>
            <person name="Fedorenko V."/>
            <person name="Yushchuk O."/>
            <person name="Ostash B."/>
        </authorList>
    </citation>
    <scope>NUCLEOTIDE SEQUENCE [LARGE SCALE GENOMIC DNA]</scope>
    <source>
        <strain evidence="4 5">S136</strain>
    </source>
</reference>
<proteinExistence type="predicted"/>
<dbReference type="InterPro" id="IPR050267">
    <property type="entry name" value="Anti-sigma-factor_SerPK"/>
</dbReference>
<keyword evidence="1" id="KW-0723">Serine/threonine-protein kinase</keyword>
<dbReference type="EMBL" id="CP071839">
    <property type="protein sequence ID" value="QTD99259.1"/>
    <property type="molecule type" value="Genomic_DNA"/>
</dbReference>
<evidence type="ECO:0000259" key="3">
    <source>
        <dbReference type="Pfam" id="PF13581"/>
    </source>
</evidence>
<evidence type="ECO:0000256" key="2">
    <source>
        <dbReference type="SAM" id="MobiDB-lite"/>
    </source>
</evidence>
<evidence type="ECO:0000313" key="5">
    <source>
        <dbReference type="Proteomes" id="UP000663908"/>
    </source>
</evidence>
<name>A0ABX7TRC3_STRCY</name>
<dbReference type="InterPro" id="IPR036890">
    <property type="entry name" value="HATPase_C_sf"/>
</dbReference>
<organism evidence="4 5">
    <name type="scientific">Streptomyces cyanogenus</name>
    <dbReference type="NCBI Taxonomy" id="80860"/>
    <lineage>
        <taxon>Bacteria</taxon>
        <taxon>Bacillati</taxon>
        <taxon>Actinomycetota</taxon>
        <taxon>Actinomycetes</taxon>
        <taxon>Kitasatosporales</taxon>
        <taxon>Streptomycetaceae</taxon>
        <taxon>Streptomyces</taxon>
    </lineage>
</organism>